<evidence type="ECO:0000313" key="1">
    <source>
        <dbReference type="EMBL" id="KOC69951.1"/>
    </source>
</evidence>
<accession>A0A0L7RGY3</accession>
<dbReference type="EMBL" id="KQ414596">
    <property type="protein sequence ID" value="KOC69951.1"/>
    <property type="molecule type" value="Genomic_DNA"/>
</dbReference>
<gene>
    <name evidence="1" type="ORF">WH47_08212</name>
</gene>
<dbReference type="Proteomes" id="UP000053825">
    <property type="component" value="Unassembled WGS sequence"/>
</dbReference>
<dbReference type="AlphaFoldDB" id="A0A0L7RGY3"/>
<protein>
    <submittedName>
        <fullName evidence="1">Uncharacterized protein</fullName>
    </submittedName>
</protein>
<proteinExistence type="predicted"/>
<keyword evidence="2" id="KW-1185">Reference proteome</keyword>
<reference evidence="1 2" key="1">
    <citation type="submission" date="2015-07" db="EMBL/GenBank/DDBJ databases">
        <title>The genome of Habropoda laboriosa.</title>
        <authorList>
            <person name="Pan H."/>
            <person name="Kapheim K."/>
        </authorList>
    </citation>
    <scope>NUCLEOTIDE SEQUENCE [LARGE SCALE GENOMIC DNA]</scope>
    <source>
        <strain evidence="1">0110345459</strain>
    </source>
</reference>
<evidence type="ECO:0000313" key="2">
    <source>
        <dbReference type="Proteomes" id="UP000053825"/>
    </source>
</evidence>
<sequence>MPLFFLHTILRHATLRYDNLLNSNYSAMRSRGITDPFVHAKRNRVGGLNT</sequence>
<name>A0A0L7RGY3_9HYME</name>
<organism evidence="1 2">
    <name type="scientific">Habropoda laboriosa</name>
    <dbReference type="NCBI Taxonomy" id="597456"/>
    <lineage>
        <taxon>Eukaryota</taxon>
        <taxon>Metazoa</taxon>
        <taxon>Ecdysozoa</taxon>
        <taxon>Arthropoda</taxon>
        <taxon>Hexapoda</taxon>
        <taxon>Insecta</taxon>
        <taxon>Pterygota</taxon>
        <taxon>Neoptera</taxon>
        <taxon>Endopterygota</taxon>
        <taxon>Hymenoptera</taxon>
        <taxon>Apocrita</taxon>
        <taxon>Aculeata</taxon>
        <taxon>Apoidea</taxon>
        <taxon>Anthophila</taxon>
        <taxon>Apidae</taxon>
        <taxon>Habropoda</taxon>
    </lineage>
</organism>